<name>A0A1H1UV77_9PSED</name>
<evidence type="ECO:0000313" key="1">
    <source>
        <dbReference type="EMBL" id="SDS76171.1"/>
    </source>
</evidence>
<dbReference type="RefSeq" id="WP_090349301.1">
    <property type="nucleotide sequence ID" value="NZ_LT629751.1"/>
</dbReference>
<evidence type="ECO:0000313" key="2">
    <source>
        <dbReference type="Proteomes" id="UP000243359"/>
    </source>
</evidence>
<dbReference type="EMBL" id="LT629751">
    <property type="protein sequence ID" value="SDS76171.1"/>
    <property type="molecule type" value="Genomic_DNA"/>
</dbReference>
<accession>A0A1H1UV77</accession>
<gene>
    <name evidence="1" type="ORF">SAMN05216221_2563</name>
</gene>
<dbReference type="Proteomes" id="UP000243359">
    <property type="component" value="Chromosome I"/>
</dbReference>
<keyword evidence="2" id="KW-1185">Reference proteome</keyword>
<organism evidence="1 2">
    <name type="scientific">Pseudomonas oryzae</name>
    <dbReference type="NCBI Taxonomy" id="1392877"/>
    <lineage>
        <taxon>Bacteria</taxon>
        <taxon>Pseudomonadati</taxon>
        <taxon>Pseudomonadota</taxon>
        <taxon>Gammaproteobacteria</taxon>
        <taxon>Pseudomonadales</taxon>
        <taxon>Pseudomonadaceae</taxon>
        <taxon>Pseudomonas</taxon>
    </lineage>
</organism>
<dbReference type="AlphaFoldDB" id="A0A1H1UV77"/>
<reference evidence="2" key="1">
    <citation type="submission" date="2016-10" db="EMBL/GenBank/DDBJ databases">
        <authorList>
            <person name="Varghese N."/>
            <person name="Submissions S."/>
        </authorList>
    </citation>
    <scope>NUCLEOTIDE SEQUENCE [LARGE SCALE GENOMIC DNA]</scope>
    <source>
        <strain evidence="2">KCTC 32247</strain>
    </source>
</reference>
<dbReference type="OrthoDB" id="6887140at2"/>
<sequence>MFSNQDQLLHALTPPQLAAARPQNTALDGRMVELEVAAWLHLPGLSDLPVSLLVSYRDGDQQREVSVDHGRIDPQQRILLSGVARLPVKQKLEGVELRLRSAVAPQTIKVEDIFVQPINPQLN</sequence>
<protein>
    <submittedName>
        <fullName evidence="1">Uncharacterized protein</fullName>
    </submittedName>
</protein>
<proteinExistence type="predicted"/>